<evidence type="ECO:0000256" key="3">
    <source>
        <dbReference type="ARBA" id="ARBA00023034"/>
    </source>
</evidence>
<name>A0A835Y833_9CHLO</name>
<dbReference type="Pfam" id="PF03016">
    <property type="entry name" value="Exostosin_GT47"/>
    <property type="match status" value="1"/>
</dbReference>
<dbReference type="PROSITE" id="PS51257">
    <property type="entry name" value="PROKAR_LIPOPROTEIN"/>
    <property type="match status" value="1"/>
</dbReference>
<evidence type="ECO:0000256" key="2">
    <source>
        <dbReference type="ARBA" id="ARBA00010271"/>
    </source>
</evidence>
<feature type="domain" description="EGF-like" evidence="5 6">
    <location>
        <begin position="106"/>
        <end position="117"/>
    </location>
</feature>
<comment type="similarity">
    <text evidence="2">Belongs to the glycosyltransferase 47 family.</text>
</comment>
<reference evidence="7" key="1">
    <citation type="journal article" date="2020" name="bioRxiv">
        <title>Comparative genomics of Chlamydomonas.</title>
        <authorList>
            <person name="Craig R.J."/>
            <person name="Hasan A.R."/>
            <person name="Ness R.W."/>
            <person name="Keightley P.D."/>
        </authorList>
    </citation>
    <scope>NUCLEOTIDE SEQUENCE</scope>
    <source>
        <strain evidence="7">CCAP 11/70</strain>
    </source>
</reference>
<dbReference type="GO" id="GO:0016757">
    <property type="term" value="F:glycosyltransferase activity"/>
    <property type="evidence" value="ECO:0007669"/>
    <property type="project" value="InterPro"/>
</dbReference>
<evidence type="ECO:0000256" key="4">
    <source>
        <dbReference type="SAM" id="SignalP"/>
    </source>
</evidence>
<keyword evidence="4" id="KW-0732">Signal</keyword>
<proteinExistence type="inferred from homology"/>
<dbReference type="InterPro" id="IPR004263">
    <property type="entry name" value="Exostosin"/>
</dbReference>
<evidence type="ECO:0000259" key="6">
    <source>
        <dbReference type="PROSITE" id="PS01186"/>
    </source>
</evidence>
<feature type="signal peptide" evidence="4">
    <location>
        <begin position="1"/>
        <end position="20"/>
    </location>
</feature>
<evidence type="ECO:0000313" key="7">
    <source>
        <dbReference type="EMBL" id="KAG2498002.1"/>
    </source>
</evidence>
<dbReference type="OrthoDB" id="1924787at2759"/>
<comment type="caution">
    <text evidence="7">The sequence shown here is derived from an EMBL/GenBank/DDBJ whole genome shotgun (WGS) entry which is preliminary data.</text>
</comment>
<organism evidence="7 8">
    <name type="scientific">Edaphochlamys debaryana</name>
    <dbReference type="NCBI Taxonomy" id="47281"/>
    <lineage>
        <taxon>Eukaryota</taxon>
        <taxon>Viridiplantae</taxon>
        <taxon>Chlorophyta</taxon>
        <taxon>core chlorophytes</taxon>
        <taxon>Chlorophyceae</taxon>
        <taxon>CS clade</taxon>
        <taxon>Chlamydomonadales</taxon>
        <taxon>Chlamydomonadales incertae sedis</taxon>
        <taxon>Edaphochlamys</taxon>
    </lineage>
</organism>
<dbReference type="PANTHER" id="PTHR11062">
    <property type="entry name" value="EXOSTOSIN HEPARAN SULFATE GLYCOSYLTRANSFERASE -RELATED"/>
    <property type="match status" value="1"/>
</dbReference>
<dbReference type="PROSITE" id="PS01186">
    <property type="entry name" value="EGF_2"/>
    <property type="match status" value="1"/>
</dbReference>
<dbReference type="InterPro" id="IPR040911">
    <property type="entry name" value="Exostosin_GT47"/>
</dbReference>
<dbReference type="PROSITE" id="PS00022">
    <property type="entry name" value="EGF_1"/>
    <property type="match status" value="2"/>
</dbReference>
<feature type="domain" description="EGF-like" evidence="5">
    <location>
        <begin position="51"/>
        <end position="62"/>
    </location>
</feature>
<dbReference type="AlphaFoldDB" id="A0A835Y833"/>
<evidence type="ECO:0000259" key="5">
    <source>
        <dbReference type="PROSITE" id="PS00022"/>
    </source>
</evidence>
<comment type="subcellular location">
    <subcellularLocation>
        <location evidence="1">Golgi apparatus membrane</location>
        <topology evidence="1">Single-pass type II membrane protein</topology>
    </subcellularLocation>
</comment>
<gene>
    <name evidence="7" type="ORF">HYH03_004261</name>
</gene>
<dbReference type="GO" id="GO:0000139">
    <property type="term" value="C:Golgi membrane"/>
    <property type="evidence" value="ECO:0007669"/>
    <property type="project" value="UniProtKB-SubCell"/>
</dbReference>
<keyword evidence="3" id="KW-0333">Golgi apparatus</keyword>
<keyword evidence="8" id="KW-1185">Reference proteome</keyword>
<accession>A0A835Y833</accession>
<dbReference type="EMBL" id="JAEHOE010000012">
    <property type="protein sequence ID" value="KAG2498002.1"/>
    <property type="molecule type" value="Genomic_DNA"/>
</dbReference>
<evidence type="ECO:0000313" key="8">
    <source>
        <dbReference type="Proteomes" id="UP000612055"/>
    </source>
</evidence>
<dbReference type="PANTHER" id="PTHR11062:SF376">
    <property type="entry name" value="EXOSTOSIN FAMILY PROTEIN"/>
    <property type="match status" value="1"/>
</dbReference>
<dbReference type="Proteomes" id="UP000612055">
    <property type="component" value="Unassembled WGS sequence"/>
</dbReference>
<dbReference type="InterPro" id="IPR000742">
    <property type="entry name" value="EGF"/>
</dbReference>
<feature type="chain" id="PRO_5032908179" description="EGF-like domain-containing protein" evidence="4">
    <location>
        <begin position="21"/>
        <end position="570"/>
    </location>
</feature>
<evidence type="ECO:0000256" key="1">
    <source>
        <dbReference type="ARBA" id="ARBA00004323"/>
    </source>
</evidence>
<sequence>MWTSLRFLLTAALLIAFVNANPTLPAPLNATGACGVNCAEHGTCNPETRICDCPLLLNGPDCSIRVQDPVAVCAQFSHLPHTCEATNRTLCLNRCHEQGWCEGGFCHCKPGFYGADCALSVGPDGLPKLLAGQGYRERKRGVKVYVYELPPVTNSWVYIRRIDRPLVPILMQRFLSSGVRTVNGDEADYYFIPFVQRSRSHTHKNLAATIAYIRKHWPWWDRHGGGHKHLLVATNDLGRRALVSEVLALTENVTFLTHWGLHRNHTVTGWHESHRPGKDIVMPPVINPDEPIVYSPLHSGLKKEKPRVGQLFFAGRICGDGEAPVNGSCGSSRHDYSAGTRQRVAKHHWNRTGFNISTHTTAYTHGLQTHKFCLAPTGGGYGKRSVLALIMGCVPVTVTDHVYQPFQPEINWSDFSVHVPEADIPRMHDILAAINFTDYIYLQAGARCAAQHLYYSTTFGEVMGEDGRFDAFETLMEILRMRKQYPGVPPERYMKADSRFADFVTCDQRINGVKVPLCTQNRLVRGREWKHCRELYPGVPMRYMDMFYSWPGGAVCGANRRVATCPRSWA</sequence>
<protein>
    <recommendedName>
        <fullName evidence="5 6">EGF-like domain-containing protein</fullName>
    </recommendedName>
</protein>
<dbReference type="SMART" id="SM00181">
    <property type="entry name" value="EGF"/>
    <property type="match status" value="2"/>
</dbReference>